<protein>
    <submittedName>
        <fullName evidence="5">TetR/AcrR family transcriptional regulator</fullName>
    </submittedName>
</protein>
<feature type="domain" description="HTH tetR-type" evidence="4">
    <location>
        <begin position="17"/>
        <end position="77"/>
    </location>
</feature>
<name>A0ABN2RCB9_9MICO</name>
<evidence type="ECO:0000256" key="3">
    <source>
        <dbReference type="SAM" id="MobiDB-lite"/>
    </source>
</evidence>
<dbReference type="InterPro" id="IPR001647">
    <property type="entry name" value="HTH_TetR"/>
</dbReference>
<evidence type="ECO:0000256" key="1">
    <source>
        <dbReference type="ARBA" id="ARBA00023125"/>
    </source>
</evidence>
<feature type="DNA-binding region" description="H-T-H motif" evidence="2">
    <location>
        <begin position="40"/>
        <end position="59"/>
    </location>
</feature>
<gene>
    <name evidence="5" type="ORF">GCM10009817_03550</name>
</gene>
<dbReference type="PANTHER" id="PTHR30055">
    <property type="entry name" value="HTH-TYPE TRANSCRIPTIONAL REGULATOR RUTR"/>
    <property type="match status" value="1"/>
</dbReference>
<comment type="caution">
    <text evidence="5">The sequence shown here is derived from an EMBL/GenBank/DDBJ whole genome shotgun (WGS) entry which is preliminary data.</text>
</comment>
<organism evidence="5 6">
    <name type="scientific">Terrabacter lapilli</name>
    <dbReference type="NCBI Taxonomy" id="436231"/>
    <lineage>
        <taxon>Bacteria</taxon>
        <taxon>Bacillati</taxon>
        <taxon>Actinomycetota</taxon>
        <taxon>Actinomycetes</taxon>
        <taxon>Micrococcales</taxon>
        <taxon>Intrasporangiaceae</taxon>
        <taxon>Terrabacter</taxon>
    </lineage>
</organism>
<feature type="compositionally biased region" description="Gly residues" evidence="3">
    <location>
        <begin position="228"/>
        <end position="240"/>
    </location>
</feature>
<evidence type="ECO:0000256" key="2">
    <source>
        <dbReference type="PROSITE-ProRule" id="PRU00335"/>
    </source>
</evidence>
<reference evidence="5 6" key="1">
    <citation type="journal article" date="2019" name="Int. J. Syst. Evol. Microbiol.">
        <title>The Global Catalogue of Microorganisms (GCM) 10K type strain sequencing project: providing services to taxonomists for standard genome sequencing and annotation.</title>
        <authorList>
            <consortium name="The Broad Institute Genomics Platform"/>
            <consortium name="The Broad Institute Genome Sequencing Center for Infectious Disease"/>
            <person name="Wu L."/>
            <person name="Ma J."/>
        </authorList>
    </citation>
    <scope>NUCLEOTIDE SEQUENCE [LARGE SCALE GENOMIC DNA]</scope>
    <source>
        <strain evidence="5 6">JCM 15628</strain>
    </source>
</reference>
<keyword evidence="6" id="KW-1185">Reference proteome</keyword>
<dbReference type="PROSITE" id="PS50977">
    <property type="entry name" value="HTH_TETR_2"/>
    <property type="match status" value="1"/>
</dbReference>
<keyword evidence="1 2" id="KW-0238">DNA-binding</keyword>
<dbReference type="Gene3D" id="1.10.357.10">
    <property type="entry name" value="Tetracycline Repressor, domain 2"/>
    <property type="match status" value="1"/>
</dbReference>
<dbReference type="Proteomes" id="UP001500013">
    <property type="component" value="Unassembled WGS sequence"/>
</dbReference>
<sequence>MADETTPPGRGQRLPRSERRAQLLDAALGVFVENGYHAAAMDDIAARAGVSKPVLYQHFPGKLELYLALIDQHTGELEQLVRDALALSDNKARINTMTRAYFDFVGQEGAAFRLIFESDLANEPEVRRRLDQIDLTCAEAMAEIIRSETSMDQEEAVLVGVAFVGLAQTSARHWLTHEATVSKETAVRITAALIRRGFGAFPLVGRGEARGDGASEGAVEGGTERGAEGGAEGGTDGQGGAARESVGFTAG</sequence>
<dbReference type="RefSeq" id="WP_344057830.1">
    <property type="nucleotide sequence ID" value="NZ_BAAAPU010000003.1"/>
</dbReference>
<dbReference type="InterPro" id="IPR050109">
    <property type="entry name" value="HTH-type_TetR-like_transc_reg"/>
</dbReference>
<dbReference type="EMBL" id="BAAAPU010000003">
    <property type="protein sequence ID" value="GAA1966954.1"/>
    <property type="molecule type" value="Genomic_DNA"/>
</dbReference>
<accession>A0ABN2RCB9</accession>
<evidence type="ECO:0000313" key="6">
    <source>
        <dbReference type="Proteomes" id="UP001500013"/>
    </source>
</evidence>
<dbReference type="InterPro" id="IPR036271">
    <property type="entry name" value="Tet_transcr_reg_TetR-rel_C_sf"/>
</dbReference>
<dbReference type="InterPro" id="IPR009057">
    <property type="entry name" value="Homeodomain-like_sf"/>
</dbReference>
<dbReference type="Pfam" id="PF00440">
    <property type="entry name" value="TetR_N"/>
    <property type="match status" value="1"/>
</dbReference>
<evidence type="ECO:0000259" key="4">
    <source>
        <dbReference type="PROSITE" id="PS50977"/>
    </source>
</evidence>
<proteinExistence type="predicted"/>
<evidence type="ECO:0000313" key="5">
    <source>
        <dbReference type="EMBL" id="GAA1966954.1"/>
    </source>
</evidence>
<feature type="region of interest" description="Disordered" evidence="3">
    <location>
        <begin position="209"/>
        <end position="251"/>
    </location>
</feature>
<dbReference type="PANTHER" id="PTHR30055:SF160">
    <property type="entry name" value="TRANSCRIPTIONAL REGULATORY PROTEIN (PROBABLY ASNC-FAMILY)-RELATED"/>
    <property type="match status" value="1"/>
</dbReference>
<dbReference type="SUPFAM" id="SSF46689">
    <property type="entry name" value="Homeodomain-like"/>
    <property type="match status" value="1"/>
</dbReference>
<dbReference type="SUPFAM" id="SSF48498">
    <property type="entry name" value="Tetracyclin repressor-like, C-terminal domain"/>
    <property type="match status" value="1"/>
</dbReference>
<dbReference type="PRINTS" id="PR00455">
    <property type="entry name" value="HTHTETR"/>
</dbReference>